<evidence type="ECO:0000313" key="3">
    <source>
        <dbReference type="Proteomes" id="UP000708347"/>
    </source>
</evidence>
<proteinExistence type="predicted"/>
<dbReference type="NCBIfam" id="TIGR03083">
    <property type="entry name" value="maleylpyruvate isomerase family mycothiol-dependent enzyme"/>
    <property type="match status" value="1"/>
</dbReference>
<dbReference type="Pfam" id="PF11716">
    <property type="entry name" value="MDMPI_N"/>
    <property type="match status" value="1"/>
</dbReference>
<dbReference type="InterPro" id="IPR017517">
    <property type="entry name" value="Maleyloyr_isom"/>
</dbReference>
<name>A0ABX2JVE6_9MYCO</name>
<dbReference type="NCBIfam" id="TIGR03086">
    <property type="entry name" value="TIGR03086 family metal-binding protein"/>
    <property type="match status" value="1"/>
</dbReference>
<reference evidence="2 3" key="1">
    <citation type="submission" date="2019-05" db="EMBL/GenBank/DDBJ databases">
        <title>Mycolicibacterium sphagni ENV482 genome assembly.</title>
        <authorList>
            <person name="Chen W."/>
            <person name="Faulkner N.W."/>
            <person name="Hyman M.R."/>
        </authorList>
    </citation>
    <scope>NUCLEOTIDE SEQUENCE [LARGE SCALE GENOMIC DNA]</scope>
    <source>
        <strain evidence="2 3">ENV482</strain>
    </source>
</reference>
<dbReference type="InterPro" id="IPR017520">
    <property type="entry name" value="CHP03086"/>
</dbReference>
<dbReference type="EMBL" id="VBSB01000010">
    <property type="protein sequence ID" value="NTY61703.1"/>
    <property type="molecule type" value="Genomic_DNA"/>
</dbReference>
<dbReference type="SUPFAM" id="SSF109854">
    <property type="entry name" value="DinB/YfiT-like putative metalloenzymes"/>
    <property type="match status" value="1"/>
</dbReference>
<protein>
    <submittedName>
        <fullName evidence="2">TIGR03086 family protein</fullName>
    </submittedName>
</protein>
<gene>
    <name evidence="2" type="ORF">FEG63_19330</name>
</gene>
<comment type="caution">
    <text evidence="2">The sequence shown here is derived from an EMBL/GenBank/DDBJ whole genome shotgun (WGS) entry which is preliminary data.</text>
</comment>
<evidence type="ECO:0000259" key="1">
    <source>
        <dbReference type="Pfam" id="PF11716"/>
    </source>
</evidence>
<accession>A0ABX2JVE6</accession>
<organism evidence="2 3">
    <name type="scientific">Mycolicibacterium sphagni</name>
    <dbReference type="NCBI Taxonomy" id="1786"/>
    <lineage>
        <taxon>Bacteria</taxon>
        <taxon>Bacillati</taxon>
        <taxon>Actinomycetota</taxon>
        <taxon>Actinomycetes</taxon>
        <taxon>Mycobacteriales</taxon>
        <taxon>Mycobacteriaceae</taxon>
        <taxon>Mycolicibacterium</taxon>
    </lineage>
</organism>
<dbReference type="Gene3D" id="1.20.120.450">
    <property type="entry name" value="dinb family like domain"/>
    <property type="match status" value="1"/>
</dbReference>
<keyword evidence="3" id="KW-1185">Reference proteome</keyword>
<dbReference type="InterPro" id="IPR034660">
    <property type="entry name" value="DinB/YfiT-like"/>
</dbReference>
<sequence length="207" mass="22526">MLTNEHRIAVTTSIDLVDTVRRTDLDRITPCAGWNLADLLAHMTIQHRGFAGAARGHGADPSNWRVETVVDTVRQDPAGTYKEAANDALEAFWVAADDAPFALPEFGDNAVFPGTIAMGFHFVDYVVHGWDVAASLGVDYQLPGDVLTAVLPLVLAVPDGEVRDLESVPFGRGIETIDGASDFERILRHLGRRPDFTNREASGTAFR</sequence>
<dbReference type="InterPro" id="IPR024344">
    <property type="entry name" value="MDMPI_metal-binding"/>
</dbReference>
<evidence type="ECO:0000313" key="2">
    <source>
        <dbReference type="EMBL" id="NTY61703.1"/>
    </source>
</evidence>
<dbReference type="RefSeq" id="WP_174399413.1">
    <property type="nucleotide sequence ID" value="NZ_VBSB01000010.1"/>
</dbReference>
<dbReference type="Proteomes" id="UP000708347">
    <property type="component" value="Unassembled WGS sequence"/>
</dbReference>
<feature type="domain" description="Mycothiol-dependent maleylpyruvate isomerase metal-binding" evidence="1">
    <location>
        <begin position="9"/>
        <end position="133"/>
    </location>
</feature>